<evidence type="ECO:0000256" key="3">
    <source>
        <dbReference type="PROSITE-ProRule" id="PRU00464"/>
    </source>
</evidence>
<dbReference type="GO" id="GO:0003824">
    <property type="term" value="F:catalytic activity"/>
    <property type="evidence" value="ECO:0007669"/>
    <property type="project" value="InterPro"/>
</dbReference>
<dbReference type="InterPro" id="IPR036265">
    <property type="entry name" value="HIT-like_sf"/>
</dbReference>
<dbReference type="PROSITE" id="PS51084">
    <property type="entry name" value="HIT_2"/>
    <property type="match status" value="1"/>
</dbReference>
<accession>A0AAN8AIP4</accession>
<organism evidence="5 6">
    <name type="scientific">Eleginops maclovinus</name>
    <name type="common">Patagonian blennie</name>
    <name type="synonym">Eleginus maclovinus</name>
    <dbReference type="NCBI Taxonomy" id="56733"/>
    <lineage>
        <taxon>Eukaryota</taxon>
        <taxon>Metazoa</taxon>
        <taxon>Chordata</taxon>
        <taxon>Craniata</taxon>
        <taxon>Vertebrata</taxon>
        <taxon>Euteleostomi</taxon>
        <taxon>Actinopterygii</taxon>
        <taxon>Neopterygii</taxon>
        <taxon>Teleostei</taxon>
        <taxon>Neoteleostei</taxon>
        <taxon>Acanthomorphata</taxon>
        <taxon>Eupercaria</taxon>
        <taxon>Perciformes</taxon>
        <taxon>Notothenioidei</taxon>
        <taxon>Eleginopidae</taxon>
        <taxon>Eleginops</taxon>
    </lineage>
</organism>
<dbReference type="SUPFAM" id="SSF54197">
    <property type="entry name" value="HIT-like"/>
    <property type="match status" value="1"/>
</dbReference>
<evidence type="ECO:0000256" key="2">
    <source>
        <dbReference type="ARBA" id="ARBA00025764"/>
    </source>
</evidence>
<gene>
    <name evidence="5" type="ORF">PBY51_008182</name>
</gene>
<comment type="catalytic activity">
    <reaction evidence="1">
        <text>adenosine 5'-phosphoramidate + H2O = NH4(+) + AMP</text>
        <dbReference type="Rhea" id="RHEA:67916"/>
        <dbReference type="ChEBI" id="CHEBI:15377"/>
        <dbReference type="ChEBI" id="CHEBI:28938"/>
        <dbReference type="ChEBI" id="CHEBI:57890"/>
        <dbReference type="ChEBI" id="CHEBI:456215"/>
    </reaction>
</comment>
<reference evidence="5 6" key="1">
    <citation type="journal article" date="2023" name="Genes (Basel)">
        <title>Chromosome-Level Genome Assembly and Circadian Gene Repertoire of the Patagonia Blennie Eleginops maclovinus-The Closest Ancestral Proxy of Antarctic Cryonotothenioids.</title>
        <authorList>
            <person name="Cheng C.C."/>
            <person name="Rivera-Colon A.G."/>
            <person name="Minhas B.F."/>
            <person name="Wilson L."/>
            <person name="Rayamajhi N."/>
            <person name="Vargas-Chacoff L."/>
            <person name="Catchen J.M."/>
        </authorList>
    </citation>
    <scope>NUCLEOTIDE SEQUENCE [LARGE SCALE GENOMIC DNA]</scope>
    <source>
        <strain evidence="5">JMC-PN-2008</strain>
    </source>
</reference>
<comment type="caution">
    <text evidence="5">The sequence shown here is derived from an EMBL/GenBank/DDBJ whole genome shotgun (WGS) entry which is preliminary data.</text>
</comment>
<dbReference type="PANTHER" id="PTHR46648:SF1">
    <property type="entry name" value="ADENOSINE 5'-MONOPHOSPHORAMIDASE HNT1"/>
    <property type="match status" value="1"/>
</dbReference>
<feature type="domain" description="HIT" evidence="4">
    <location>
        <begin position="207"/>
        <end position="285"/>
    </location>
</feature>
<sequence length="285" mass="31561">MAENLNGICAGIIALDSKGDVIIETNADVMFVASMVDGISRVEVLRPLKSFSDVIWETDELVAYLDPKPWTPGSTILKRKTLSGASSIFQLATPDVLTILQGAKAVSSLLCERLGVQRCALVFNPIPNQPAQIRLLPLHGLEPKWQPHLASEEEFHTYDPGYCTSKSGPRWDDEALDQVQAKIRRGLPTPNAPSCFDFFGDASNDNLFSCIVRGEQQQWRVWEDNEHVAFLTPYPNTAGLTIVVPRKPLSSDIFKLEEADYKALIVATCKVAKLLEEGMELKVLH</sequence>
<comment type="similarity">
    <text evidence="2">Belongs to the HINT family.</text>
</comment>
<keyword evidence="6" id="KW-1185">Reference proteome</keyword>
<evidence type="ECO:0000259" key="4">
    <source>
        <dbReference type="PROSITE" id="PS51084"/>
    </source>
</evidence>
<evidence type="ECO:0000256" key="1">
    <source>
        <dbReference type="ARBA" id="ARBA00024472"/>
    </source>
</evidence>
<dbReference type="EMBL" id="JAUZQC010000017">
    <property type="protein sequence ID" value="KAK5856598.1"/>
    <property type="molecule type" value="Genomic_DNA"/>
</dbReference>
<reference evidence="5 6" key="2">
    <citation type="journal article" date="2023" name="Mol. Biol. Evol.">
        <title>Genomics of Secondarily Temperate Adaptation in the Only Non-Antarctic Icefish.</title>
        <authorList>
            <person name="Rivera-Colon A.G."/>
            <person name="Rayamajhi N."/>
            <person name="Minhas B.F."/>
            <person name="Madrigal G."/>
            <person name="Bilyk K.T."/>
            <person name="Yoon V."/>
            <person name="Hune M."/>
            <person name="Gregory S."/>
            <person name="Cheng C.H.C."/>
            <person name="Catchen J.M."/>
        </authorList>
    </citation>
    <scope>NUCLEOTIDE SEQUENCE [LARGE SCALE GENOMIC DNA]</scope>
    <source>
        <strain evidence="5">JMC-PN-2008</strain>
    </source>
</reference>
<name>A0AAN8AIP4_ELEMC</name>
<evidence type="ECO:0000313" key="6">
    <source>
        <dbReference type="Proteomes" id="UP001346869"/>
    </source>
</evidence>
<evidence type="ECO:0000313" key="5">
    <source>
        <dbReference type="EMBL" id="KAK5856598.1"/>
    </source>
</evidence>
<dbReference type="Proteomes" id="UP001346869">
    <property type="component" value="Unassembled WGS sequence"/>
</dbReference>
<protein>
    <recommendedName>
        <fullName evidence="4">HIT domain-containing protein</fullName>
    </recommendedName>
</protein>
<dbReference type="PANTHER" id="PTHR46648">
    <property type="entry name" value="HIT FAMILY PROTEIN 1"/>
    <property type="match status" value="1"/>
</dbReference>
<comment type="caution">
    <text evidence="3">Lacks conserved residue(s) required for the propagation of feature annotation.</text>
</comment>
<dbReference type="InterPro" id="IPR001310">
    <property type="entry name" value="Histidine_triad_HIT"/>
</dbReference>
<dbReference type="InterPro" id="IPR011146">
    <property type="entry name" value="HIT-like"/>
</dbReference>
<dbReference type="Gene3D" id="3.30.428.10">
    <property type="entry name" value="HIT-like"/>
    <property type="match status" value="1"/>
</dbReference>
<proteinExistence type="inferred from homology"/>
<dbReference type="AlphaFoldDB" id="A0AAN8AIP4"/>